<protein>
    <submittedName>
        <fullName evidence="1">Uncharacterized protein</fullName>
    </submittedName>
</protein>
<dbReference type="Proteomes" id="UP000078559">
    <property type="component" value="Chromosome 9"/>
</dbReference>
<dbReference type="AlphaFoldDB" id="A0A194W983"/>
<evidence type="ECO:0000313" key="2">
    <source>
        <dbReference type="Proteomes" id="UP000078559"/>
    </source>
</evidence>
<reference evidence="1" key="1">
    <citation type="submission" date="2014-12" db="EMBL/GenBank/DDBJ databases">
        <title>Genome Sequence of Valsa Canker Pathogens Uncovers a Specific Adaption of Colonization on Woody Bark.</title>
        <authorList>
            <person name="Yin Z."/>
            <person name="Liu H."/>
            <person name="Gao X."/>
            <person name="Li Z."/>
            <person name="Song N."/>
            <person name="Ke X."/>
            <person name="Dai Q."/>
            <person name="Wu Y."/>
            <person name="Sun Y."/>
            <person name="Xu J.-R."/>
            <person name="Kang Z.K."/>
            <person name="Wang L."/>
            <person name="Huang L."/>
        </authorList>
    </citation>
    <scope>NUCLEOTIDE SEQUENCE [LARGE SCALE GENOMIC DNA]</scope>
    <source>
        <strain evidence="1">03-8</strain>
    </source>
</reference>
<sequence>MRVRETLRVNIRRNGRRWVYLARRFLVAAAVEDPGAMDEEVDVFRECVISMLVTLSSRLARGPIIIPMLKVMGNKRKALDWYFFSLTISLIIVRSTPTLPLVTPPRERNNKACQNVVLKPKPTHDIMVPVRPIMMTFLRPKRPESATRPHIMAVRNWAAVKLAWSTPAWLEMTESGSEGSNHFSW</sequence>
<dbReference type="EMBL" id="CM003106">
    <property type="protein sequence ID" value="KUI73034.1"/>
    <property type="molecule type" value="Genomic_DNA"/>
</dbReference>
<accession>A0A194W983</accession>
<name>A0A194W983_CYTMA</name>
<keyword evidence="2" id="KW-1185">Reference proteome</keyword>
<organism evidence="1 2">
    <name type="scientific">Cytospora mali</name>
    <name type="common">Apple Valsa canker fungus</name>
    <name type="synonym">Valsa mali</name>
    <dbReference type="NCBI Taxonomy" id="578113"/>
    <lineage>
        <taxon>Eukaryota</taxon>
        <taxon>Fungi</taxon>
        <taxon>Dikarya</taxon>
        <taxon>Ascomycota</taxon>
        <taxon>Pezizomycotina</taxon>
        <taxon>Sordariomycetes</taxon>
        <taxon>Sordariomycetidae</taxon>
        <taxon>Diaporthales</taxon>
        <taxon>Cytosporaceae</taxon>
        <taxon>Cytospora</taxon>
    </lineage>
</organism>
<proteinExistence type="predicted"/>
<evidence type="ECO:0000313" key="1">
    <source>
        <dbReference type="EMBL" id="KUI73034.1"/>
    </source>
</evidence>
<gene>
    <name evidence="1" type="ORF">VM1G_11866</name>
</gene>